<dbReference type="KEGG" id="lbc:LACBIDRAFT_335093"/>
<protein>
    <submittedName>
        <fullName evidence="1">Predicted protein</fullName>
    </submittedName>
</protein>
<gene>
    <name evidence="1" type="ORF">LACBIDRAFT_335093</name>
</gene>
<evidence type="ECO:0000313" key="1">
    <source>
        <dbReference type="EMBL" id="EDQ99341.1"/>
    </source>
</evidence>
<dbReference type="Proteomes" id="UP000001194">
    <property type="component" value="Unassembled WGS sequence"/>
</dbReference>
<name>B0E1C3_LACBS</name>
<reference evidence="1 2" key="1">
    <citation type="journal article" date="2008" name="Nature">
        <title>The genome of Laccaria bicolor provides insights into mycorrhizal symbiosis.</title>
        <authorList>
            <person name="Martin F."/>
            <person name="Aerts A."/>
            <person name="Ahren D."/>
            <person name="Brun A."/>
            <person name="Danchin E.G.J."/>
            <person name="Duchaussoy F."/>
            <person name="Gibon J."/>
            <person name="Kohler A."/>
            <person name="Lindquist E."/>
            <person name="Pereda V."/>
            <person name="Salamov A."/>
            <person name="Shapiro H.J."/>
            <person name="Wuyts J."/>
            <person name="Blaudez D."/>
            <person name="Buee M."/>
            <person name="Brokstein P."/>
            <person name="Canbaeck B."/>
            <person name="Cohen D."/>
            <person name="Courty P.E."/>
            <person name="Coutinho P.M."/>
            <person name="Delaruelle C."/>
            <person name="Detter J.C."/>
            <person name="Deveau A."/>
            <person name="DiFazio S."/>
            <person name="Duplessis S."/>
            <person name="Fraissinet-Tachet L."/>
            <person name="Lucic E."/>
            <person name="Frey-Klett P."/>
            <person name="Fourrey C."/>
            <person name="Feussner I."/>
            <person name="Gay G."/>
            <person name="Grimwood J."/>
            <person name="Hoegger P.J."/>
            <person name="Jain P."/>
            <person name="Kilaru S."/>
            <person name="Labbe J."/>
            <person name="Lin Y.C."/>
            <person name="Legue V."/>
            <person name="Le Tacon F."/>
            <person name="Marmeisse R."/>
            <person name="Melayah D."/>
            <person name="Montanini B."/>
            <person name="Muratet M."/>
            <person name="Nehls U."/>
            <person name="Niculita-Hirzel H."/>
            <person name="Oudot-Le Secq M.P."/>
            <person name="Peter M."/>
            <person name="Quesneville H."/>
            <person name="Rajashekar B."/>
            <person name="Reich M."/>
            <person name="Rouhier N."/>
            <person name="Schmutz J."/>
            <person name="Yin T."/>
            <person name="Chalot M."/>
            <person name="Henrissat B."/>
            <person name="Kuees U."/>
            <person name="Lucas S."/>
            <person name="Van de Peer Y."/>
            <person name="Podila G.K."/>
            <person name="Polle A."/>
            <person name="Pukkila P.J."/>
            <person name="Richardson P.M."/>
            <person name="Rouze P."/>
            <person name="Sanders I.R."/>
            <person name="Stajich J.E."/>
            <person name="Tunlid A."/>
            <person name="Tuskan G."/>
            <person name="Grigoriev I.V."/>
        </authorList>
    </citation>
    <scope>NUCLEOTIDE SEQUENCE [LARGE SCALE GENOMIC DNA]</scope>
    <source>
        <strain evidence="2">S238N-H82 / ATCC MYA-4686</strain>
    </source>
</reference>
<dbReference type="GeneID" id="6085640"/>
<sequence>MPFPIWGYSPPTHRGSCMILDIEQVSKQCQRIKKSQIWKNWLAGGWWLAITTSLVTSHCLGVFRVIFNLTAAHTPGPASLYVNRIIFRRSKHFPWQDQNKRVDTPSLPAPVPSASSTSTCQFFWLEVIPYILEGELSNSWQNQTCICSVAANLVYRGIDRPEFKMLCSVVFFTCGASDKNYHKIHLQPNKSDMSVSTLRHESTVSAKFGGDL</sequence>
<dbReference type="AlphaFoldDB" id="B0E1C3"/>
<dbReference type="HOGENOM" id="CLU_1299918_0_0_1"/>
<dbReference type="InParanoid" id="B0E1C3"/>
<dbReference type="RefSeq" id="XP_001889987.1">
    <property type="nucleotide sequence ID" value="XM_001889952.1"/>
</dbReference>
<keyword evidence="2" id="KW-1185">Reference proteome</keyword>
<proteinExistence type="predicted"/>
<organism evidence="2">
    <name type="scientific">Laccaria bicolor (strain S238N-H82 / ATCC MYA-4686)</name>
    <name type="common">Bicoloured deceiver</name>
    <name type="synonym">Laccaria laccata var. bicolor</name>
    <dbReference type="NCBI Taxonomy" id="486041"/>
    <lineage>
        <taxon>Eukaryota</taxon>
        <taxon>Fungi</taxon>
        <taxon>Dikarya</taxon>
        <taxon>Basidiomycota</taxon>
        <taxon>Agaricomycotina</taxon>
        <taxon>Agaricomycetes</taxon>
        <taxon>Agaricomycetidae</taxon>
        <taxon>Agaricales</taxon>
        <taxon>Agaricineae</taxon>
        <taxon>Hydnangiaceae</taxon>
        <taxon>Laccaria</taxon>
    </lineage>
</organism>
<accession>B0E1C3</accession>
<evidence type="ECO:0000313" key="2">
    <source>
        <dbReference type="Proteomes" id="UP000001194"/>
    </source>
</evidence>
<dbReference type="EMBL" id="DS547166">
    <property type="protein sequence ID" value="EDQ99341.1"/>
    <property type="molecule type" value="Genomic_DNA"/>
</dbReference>